<comment type="caution">
    <text evidence="4">The sequence shown here is derived from an EMBL/GenBank/DDBJ whole genome shotgun (WGS) entry which is preliminary data.</text>
</comment>
<gene>
    <name evidence="4" type="ORF">Pcinc_022847</name>
</gene>
<keyword evidence="2" id="KW-1133">Transmembrane helix</keyword>
<evidence type="ECO:0000313" key="4">
    <source>
        <dbReference type="EMBL" id="KAK3872057.1"/>
    </source>
</evidence>
<sequence length="841" mass="94067">MLTLLWWLYVSECRDFHSDPTIISDSAQVIRGQIKSLRHELRRSEGVGGYEDGSLLELHRMKNVLEEEGIGRTSQVGQTLLHFINVFHLYLPRSDLANPQCQRDLRAIYVAMLHLKDLAQNGTIWPIKLVDSWGKFSDGMLEGNVKALGFFHECLDIHHPQHNYAGSSLLHRLHQSNPRGTVENGETEGWMTYGTAAESNDYEANFEGQYCLLTYTPKSSERASTGDMEGSPRGLGMPSLSILSTPEYLALMAYATCMPSTCTTDELRASVNSELAESGIQVASVDCHTKSQHLVLNTQETVGIVLLVLVCILLLVATLCDQILYLPRWSHHRNGPLKYLLTFSLTQNLTKLFHLGAGKSNQVISSIHGIRFLSITWVILCHQYAFSANTAQNIGDLPKMTLSTLFQIIINGTFSVDTFFLMSGILVTISLLSHLTRVGRFSPLIYYLHRILRLLPPMVLTLMLLATLSELVVSGPLSGYLQPFLRACRHNWWMDLTLTTNLILPHLPDMGPQYQGGTCLGHTWYVDVDTQLFIFMPLVLLPLYFYPRKGRVWLGVVTFISCLIPAIIVGVEHTWPTILLKNDPSASYMYKVYMMPWCRAGPYLVGAWYGYIIHTASHKPSLATLKPWQVLCGWVLAVGAALSVLLGMAPYNYVNVPDTVPDVPRALAVLYGGFARAVWAAAVGWVVLACHWGYGGPVDWFLSHPIWQPFSRLTYTMYLTSVPIQLVVSVSTVRLSYYSHIVKVQETCGIIFLTFFAALFVSLASEAPVLRLEKLLLRPTAPLPVREERESEESRPLHDPTQDDDNTSHGSQGEASSVHHREDSQAGSSGVVKYQSLRNEV</sequence>
<dbReference type="InterPro" id="IPR052728">
    <property type="entry name" value="O2_lipid_transport_reg"/>
</dbReference>
<dbReference type="Pfam" id="PF20146">
    <property type="entry name" value="NRF"/>
    <property type="match status" value="1"/>
</dbReference>
<accession>A0AAE1FFJ0</accession>
<feature type="transmembrane region" description="Helical" evidence="2">
    <location>
        <begin position="302"/>
        <end position="326"/>
    </location>
</feature>
<dbReference type="SMART" id="SM00703">
    <property type="entry name" value="NRF"/>
    <property type="match status" value="1"/>
</dbReference>
<dbReference type="PANTHER" id="PTHR11161:SF0">
    <property type="entry name" value="O-ACYLTRANSFERASE LIKE PROTEIN"/>
    <property type="match status" value="1"/>
</dbReference>
<feature type="transmembrane region" description="Helical" evidence="2">
    <location>
        <begin position="369"/>
        <end position="386"/>
    </location>
</feature>
<feature type="transmembrane region" description="Helical" evidence="2">
    <location>
        <begin position="553"/>
        <end position="571"/>
    </location>
</feature>
<name>A0AAE1FFJ0_PETCI</name>
<keyword evidence="2" id="KW-0472">Membrane</keyword>
<feature type="transmembrane region" description="Helical" evidence="2">
    <location>
        <begin position="530"/>
        <end position="546"/>
    </location>
</feature>
<feature type="transmembrane region" description="Helical" evidence="2">
    <location>
        <begin position="454"/>
        <end position="473"/>
    </location>
</feature>
<dbReference type="InterPro" id="IPR006621">
    <property type="entry name" value="Nose-resist-to-fluoxetine_N"/>
</dbReference>
<feature type="transmembrane region" description="Helical" evidence="2">
    <location>
        <begin position="749"/>
        <end position="770"/>
    </location>
</feature>
<feature type="transmembrane region" description="Helical" evidence="2">
    <location>
        <begin position="673"/>
        <end position="694"/>
    </location>
</feature>
<evidence type="ECO:0000313" key="5">
    <source>
        <dbReference type="Proteomes" id="UP001286313"/>
    </source>
</evidence>
<feature type="transmembrane region" description="Helical" evidence="2">
    <location>
        <begin position="591"/>
        <end position="611"/>
    </location>
</feature>
<protein>
    <recommendedName>
        <fullName evidence="3">Nose resistant-to-fluoxetine protein N-terminal domain-containing protein</fullName>
    </recommendedName>
</protein>
<dbReference type="EMBL" id="JAWQEG010002423">
    <property type="protein sequence ID" value="KAK3872057.1"/>
    <property type="molecule type" value="Genomic_DNA"/>
</dbReference>
<dbReference type="Proteomes" id="UP001286313">
    <property type="component" value="Unassembled WGS sequence"/>
</dbReference>
<feature type="region of interest" description="Disordered" evidence="1">
    <location>
        <begin position="785"/>
        <end position="841"/>
    </location>
</feature>
<feature type="transmembrane region" description="Helical" evidence="2">
    <location>
        <begin position="631"/>
        <end position="653"/>
    </location>
</feature>
<feature type="transmembrane region" description="Helical" evidence="2">
    <location>
        <begin position="406"/>
        <end position="433"/>
    </location>
</feature>
<feature type="domain" description="Nose resistant-to-fluoxetine protein N-terminal" evidence="3">
    <location>
        <begin position="98"/>
        <end position="289"/>
    </location>
</feature>
<feature type="compositionally biased region" description="Basic and acidic residues" evidence="1">
    <location>
        <begin position="785"/>
        <end position="801"/>
    </location>
</feature>
<dbReference type="GO" id="GO:0016747">
    <property type="term" value="F:acyltransferase activity, transferring groups other than amino-acyl groups"/>
    <property type="evidence" value="ECO:0007669"/>
    <property type="project" value="InterPro"/>
</dbReference>
<dbReference type="PANTHER" id="PTHR11161">
    <property type="entry name" value="O-ACYLTRANSFERASE"/>
    <property type="match status" value="1"/>
</dbReference>
<dbReference type="Pfam" id="PF01757">
    <property type="entry name" value="Acyl_transf_3"/>
    <property type="match status" value="1"/>
</dbReference>
<organism evidence="4 5">
    <name type="scientific">Petrolisthes cinctipes</name>
    <name type="common">Flat porcelain crab</name>
    <dbReference type="NCBI Taxonomy" id="88211"/>
    <lineage>
        <taxon>Eukaryota</taxon>
        <taxon>Metazoa</taxon>
        <taxon>Ecdysozoa</taxon>
        <taxon>Arthropoda</taxon>
        <taxon>Crustacea</taxon>
        <taxon>Multicrustacea</taxon>
        <taxon>Malacostraca</taxon>
        <taxon>Eumalacostraca</taxon>
        <taxon>Eucarida</taxon>
        <taxon>Decapoda</taxon>
        <taxon>Pleocyemata</taxon>
        <taxon>Anomura</taxon>
        <taxon>Galatheoidea</taxon>
        <taxon>Porcellanidae</taxon>
        <taxon>Petrolisthes</taxon>
    </lineage>
</organism>
<proteinExistence type="predicted"/>
<keyword evidence="2" id="KW-0812">Transmembrane</keyword>
<dbReference type="InterPro" id="IPR002656">
    <property type="entry name" value="Acyl_transf_3_dom"/>
</dbReference>
<evidence type="ECO:0000259" key="3">
    <source>
        <dbReference type="SMART" id="SM00703"/>
    </source>
</evidence>
<keyword evidence="5" id="KW-1185">Reference proteome</keyword>
<evidence type="ECO:0000256" key="1">
    <source>
        <dbReference type="SAM" id="MobiDB-lite"/>
    </source>
</evidence>
<evidence type="ECO:0000256" key="2">
    <source>
        <dbReference type="SAM" id="Phobius"/>
    </source>
</evidence>
<reference evidence="4" key="1">
    <citation type="submission" date="2023-10" db="EMBL/GenBank/DDBJ databases">
        <title>Genome assemblies of two species of porcelain crab, Petrolisthes cinctipes and Petrolisthes manimaculis (Anomura: Porcellanidae).</title>
        <authorList>
            <person name="Angst P."/>
        </authorList>
    </citation>
    <scope>NUCLEOTIDE SEQUENCE</scope>
    <source>
        <strain evidence="4">PB745_01</strain>
        <tissue evidence="4">Gill</tissue>
    </source>
</reference>
<dbReference type="AlphaFoldDB" id="A0AAE1FFJ0"/>